<evidence type="ECO:0000313" key="3">
    <source>
        <dbReference type="Proteomes" id="UP001064971"/>
    </source>
</evidence>
<geneLocation type="plasmid" evidence="2 3">
    <name>pDAETH-4</name>
</geneLocation>
<feature type="coiled-coil region" evidence="1">
    <location>
        <begin position="39"/>
        <end position="73"/>
    </location>
</feature>
<keyword evidence="3" id="KW-1185">Reference proteome</keyword>
<organism evidence="2 3">
    <name type="scientific">Deinococcus aetherius</name>
    <dbReference type="NCBI Taxonomy" id="200252"/>
    <lineage>
        <taxon>Bacteria</taxon>
        <taxon>Thermotogati</taxon>
        <taxon>Deinococcota</taxon>
        <taxon>Deinococci</taxon>
        <taxon>Deinococcales</taxon>
        <taxon>Deinococcaceae</taxon>
        <taxon>Deinococcus</taxon>
    </lineage>
</organism>
<accession>A0ABM8ALU7</accession>
<gene>
    <name evidence="2" type="ORF">DAETH_47970</name>
</gene>
<reference evidence="2" key="1">
    <citation type="submission" date="2022-07" db="EMBL/GenBank/DDBJ databases">
        <title>Complete Genome Sequence of the Radioresistant Bacterium Deinococcus aetherius ST0316, Isolated from the Air Dust collected in Lower Stratosphere above Japan.</title>
        <authorList>
            <person name="Satoh K."/>
            <person name="Hagiwara K."/>
            <person name="Katsumata K."/>
            <person name="Kubo A."/>
            <person name="Yokobori S."/>
            <person name="Yamagishi A."/>
            <person name="Oono Y."/>
            <person name="Narumi I."/>
        </authorList>
    </citation>
    <scope>NUCLEOTIDE SEQUENCE</scope>
    <source>
        <strain evidence="2">ST0316</strain>
        <plasmid evidence="2">pDAETH-4</plasmid>
    </source>
</reference>
<evidence type="ECO:0000313" key="2">
    <source>
        <dbReference type="EMBL" id="BDP44828.1"/>
    </source>
</evidence>
<evidence type="ECO:0000256" key="1">
    <source>
        <dbReference type="SAM" id="Coils"/>
    </source>
</evidence>
<name>A0ABM8ALU7_9DEIO</name>
<proteinExistence type="predicted"/>
<keyword evidence="2" id="KW-0614">Plasmid</keyword>
<sequence length="110" mass="12257">MSGDPQAAATVWDALQVGLGGIGGALLAAFTKNFFTASGQDARELRQEYREENKRLRDENKELRGEVETLTRRCLHYLTGRSEARVRLHTLESANGLPASTWPEDPREEA</sequence>
<dbReference type="Proteomes" id="UP001064971">
    <property type="component" value="Plasmid pDAETH-4"/>
</dbReference>
<dbReference type="RefSeq" id="WP_264778956.1">
    <property type="nucleotide sequence ID" value="NZ_AP026564.1"/>
</dbReference>
<keyword evidence="1" id="KW-0175">Coiled coil</keyword>
<protein>
    <submittedName>
        <fullName evidence="2">Uncharacterized protein</fullName>
    </submittedName>
</protein>
<dbReference type="EMBL" id="AP026564">
    <property type="protein sequence ID" value="BDP44828.1"/>
    <property type="molecule type" value="Genomic_DNA"/>
</dbReference>